<feature type="compositionally biased region" description="Polar residues" evidence="1">
    <location>
        <begin position="343"/>
        <end position="354"/>
    </location>
</feature>
<evidence type="ECO:0000256" key="1">
    <source>
        <dbReference type="SAM" id="MobiDB-lite"/>
    </source>
</evidence>
<dbReference type="OrthoDB" id="265672at2759"/>
<reference evidence="2 3" key="1">
    <citation type="journal article" date="2013" name="PLoS ONE">
        <title>Predicting the Proteins of Angomonas deanei, Strigomonas culicis and Their Respective Endosymbionts Reveals New Aspects of the Trypanosomatidae Family.</title>
        <authorList>
            <person name="Motta M.C."/>
            <person name="Martins A.C."/>
            <person name="de Souza S.S."/>
            <person name="Catta-Preta C.M."/>
            <person name="Silva R."/>
            <person name="Klein C.C."/>
            <person name="de Almeida L.G."/>
            <person name="de Lima Cunha O."/>
            <person name="Ciapina L.P."/>
            <person name="Brocchi M."/>
            <person name="Colabardini A.C."/>
            <person name="de Araujo Lima B."/>
            <person name="Machado C.R."/>
            <person name="de Almeida Soares C.M."/>
            <person name="Probst C.M."/>
            <person name="de Menezes C.B."/>
            <person name="Thompson C.E."/>
            <person name="Bartholomeu D.C."/>
            <person name="Gradia D.F."/>
            <person name="Pavoni D.P."/>
            <person name="Grisard E.C."/>
            <person name="Fantinatti-Garboggini F."/>
            <person name="Marchini F.K."/>
            <person name="Rodrigues-Luiz G.F."/>
            <person name="Wagner G."/>
            <person name="Goldman G.H."/>
            <person name="Fietto J.L."/>
            <person name="Elias M.C."/>
            <person name="Goldman M.H."/>
            <person name="Sagot M.F."/>
            <person name="Pereira M."/>
            <person name="Stoco P.H."/>
            <person name="de Mendonca-Neto R.P."/>
            <person name="Teixeira S.M."/>
            <person name="Maciel T.E."/>
            <person name="de Oliveira Mendes T.A."/>
            <person name="Urmenyi T.P."/>
            <person name="de Souza W."/>
            <person name="Schenkman S."/>
            <person name="de Vasconcelos A.T."/>
        </authorList>
    </citation>
    <scope>NUCLEOTIDE SEQUENCE [LARGE SCALE GENOMIC DNA]</scope>
</reference>
<gene>
    <name evidence="2" type="ORF">STCU_10893</name>
</gene>
<feature type="compositionally biased region" description="Polar residues" evidence="1">
    <location>
        <begin position="311"/>
        <end position="321"/>
    </location>
</feature>
<dbReference type="AlphaFoldDB" id="S9TFV3"/>
<name>S9TFV3_9TRYP</name>
<proteinExistence type="predicted"/>
<evidence type="ECO:0000313" key="3">
    <source>
        <dbReference type="Proteomes" id="UP000015354"/>
    </source>
</evidence>
<feature type="compositionally biased region" description="Basic and acidic residues" evidence="1">
    <location>
        <begin position="246"/>
        <end position="258"/>
    </location>
</feature>
<dbReference type="EMBL" id="ATMH01010776">
    <property type="protein sequence ID" value="EPY16952.1"/>
    <property type="molecule type" value="Genomic_DNA"/>
</dbReference>
<dbReference type="Gene3D" id="3.80.10.10">
    <property type="entry name" value="Ribonuclease Inhibitor"/>
    <property type="match status" value="1"/>
</dbReference>
<comment type="caution">
    <text evidence="2">The sequence shown here is derived from an EMBL/GenBank/DDBJ whole genome shotgun (WGS) entry which is preliminary data.</text>
</comment>
<feature type="compositionally biased region" description="Pro residues" evidence="1">
    <location>
        <begin position="291"/>
        <end position="305"/>
    </location>
</feature>
<feature type="compositionally biased region" description="Acidic residues" evidence="1">
    <location>
        <begin position="322"/>
        <end position="339"/>
    </location>
</feature>
<keyword evidence="3" id="KW-1185">Reference proteome</keyword>
<dbReference type="Proteomes" id="UP000015354">
    <property type="component" value="Unassembled WGS sequence"/>
</dbReference>
<dbReference type="InterPro" id="IPR032675">
    <property type="entry name" value="LRR_dom_sf"/>
</dbReference>
<protein>
    <submittedName>
        <fullName evidence="2">Uncharacterized protein</fullName>
    </submittedName>
</protein>
<evidence type="ECO:0000313" key="2">
    <source>
        <dbReference type="EMBL" id="EPY16952.1"/>
    </source>
</evidence>
<feature type="compositionally biased region" description="Acidic residues" evidence="1">
    <location>
        <begin position="372"/>
        <end position="381"/>
    </location>
</feature>
<feature type="region of interest" description="Disordered" evidence="1">
    <location>
        <begin position="242"/>
        <end position="381"/>
    </location>
</feature>
<dbReference type="SUPFAM" id="SSF52047">
    <property type="entry name" value="RNI-like"/>
    <property type="match status" value="1"/>
</dbReference>
<accession>S9TFV3</accession>
<organism evidence="2 3">
    <name type="scientific">Strigomonas culicis</name>
    <dbReference type="NCBI Taxonomy" id="28005"/>
    <lineage>
        <taxon>Eukaryota</taxon>
        <taxon>Discoba</taxon>
        <taxon>Euglenozoa</taxon>
        <taxon>Kinetoplastea</taxon>
        <taxon>Metakinetoplastina</taxon>
        <taxon>Trypanosomatida</taxon>
        <taxon>Trypanosomatidae</taxon>
        <taxon>Strigomonadinae</taxon>
        <taxon>Strigomonas</taxon>
    </lineage>
</organism>
<sequence length="381" mass="40877">MTSSHDIYTSACARLQVHPNSALLNVFAVLRHEVPDGAADRDGAAGLLQEMALDRNLLGPRGLQALLPVLSFNRQTLHTLRLNGNRLRNESAYALRHLLYTSFPALRVVDLSDNPFTYRAAKCLAEMAEGLPPLGAAAAPPPRGASSASAPLIVRLREGLAHVGHDNHIAEVVLARTLLSARQQACVEQRIRDAIRRREERQARWLDGPPIAAHGTALATAASRSQDQSADDTVQHSGFDSFASRLTDDETPKQRRDGAAALPTYSGGTVGAPPFPDILSTTAAPGARGPPSVPSAPPSAPPVPPIALRSDVQTGAESGNATDEEEEEEEEASEEESSGEETPQGSHILQTVTFTEGHYAQHHPRPVHSEEDAYENVFEIE</sequence>